<gene>
    <name evidence="2" type="ORF">AWZ03_012646</name>
</gene>
<dbReference type="AlphaFoldDB" id="A0A484AY68"/>
<evidence type="ECO:0000313" key="3">
    <source>
        <dbReference type="Proteomes" id="UP000295192"/>
    </source>
</evidence>
<feature type="compositionally biased region" description="Polar residues" evidence="1">
    <location>
        <begin position="14"/>
        <end position="30"/>
    </location>
</feature>
<proteinExistence type="predicted"/>
<accession>A0A484AY68</accession>
<protein>
    <submittedName>
        <fullName evidence="2">Uncharacterized protein</fullName>
    </submittedName>
</protein>
<keyword evidence="3" id="KW-1185">Reference proteome</keyword>
<sequence>MANADLELDKENKQSLQQSIHQTLGSQNASEPGKTHFSIGTKFVIPQLLPQRNTSKTASAEQMEHNRAAAAHNEQLLNAIRLKQSEARDQSGSSENIAIRQLIIPNLLTASGETLENTHLHIPFNKSLNQSKSLDLTKVIKGVVNLNINADEAGEITKLKTTKEDPALSQVEKTIDLTTTLIARQKGAAPREAASKVRHKRASSVVEHFDIPFISCDRPPIGLLYKKNLIRMSGDEGAFASRNMEKSSVVGSMMDATVGYPAPRKPQLKYAASPLELQNLKLCKREDYGTNIKRFRFDTPSPDEIVKAALQKSLRISRT</sequence>
<dbReference type="EMBL" id="LSRL02000449">
    <property type="protein sequence ID" value="TDG40942.1"/>
    <property type="molecule type" value="Genomic_DNA"/>
</dbReference>
<evidence type="ECO:0000256" key="1">
    <source>
        <dbReference type="SAM" id="MobiDB-lite"/>
    </source>
</evidence>
<comment type="caution">
    <text evidence="2">The sequence shown here is derived from an EMBL/GenBank/DDBJ whole genome shotgun (WGS) entry which is preliminary data.</text>
</comment>
<name>A0A484AY68_DRONA</name>
<dbReference type="OMA" id="DIPFIAC"/>
<dbReference type="OrthoDB" id="7883576at2759"/>
<feature type="region of interest" description="Disordered" evidence="1">
    <location>
        <begin position="1"/>
        <end position="36"/>
    </location>
</feature>
<organism evidence="2 3">
    <name type="scientific">Drosophila navojoa</name>
    <name type="common">Fruit fly</name>
    <dbReference type="NCBI Taxonomy" id="7232"/>
    <lineage>
        <taxon>Eukaryota</taxon>
        <taxon>Metazoa</taxon>
        <taxon>Ecdysozoa</taxon>
        <taxon>Arthropoda</taxon>
        <taxon>Hexapoda</taxon>
        <taxon>Insecta</taxon>
        <taxon>Pterygota</taxon>
        <taxon>Neoptera</taxon>
        <taxon>Endopterygota</taxon>
        <taxon>Diptera</taxon>
        <taxon>Brachycera</taxon>
        <taxon>Muscomorpha</taxon>
        <taxon>Ephydroidea</taxon>
        <taxon>Drosophilidae</taxon>
        <taxon>Drosophila</taxon>
    </lineage>
</organism>
<evidence type="ECO:0000313" key="2">
    <source>
        <dbReference type="EMBL" id="TDG40942.1"/>
    </source>
</evidence>
<dbReference type="Proteomes" id="UP000295192">
    <property type="component" value="Unassembled WGS sequence"/>
</dbReference>
<reference evidence="2 3" key="1">
    <citation type="journal article" date="2019" name="J. Hered.">
        <title>An Improved Genome Assembly for Drosophila navojoa, the Basal Species in the mojavensis Cluster.</title>
        <authorList>
            <person name="Vanderlinde T."/>
            <person name="Dupim E.G."/>
            <person name="Nazario-Yepiz N.O."/>
            <person name="Carvalho A.B."/>
        </authorList>
    </citation>
    <scope>NUCLEOTIDE SEQUENCE [LARGE SCALE GENOMIC DNA]</scope>
    <source>
        <strain evidence="2">Navoj_Jal97</strain>
        <tissue evidence="2">Whole organism</tissue>
    </source>
</reference>
<dbReference type="KEGG" id="dnv:108655441"/>